<dbReference type="RefSeq" id="WP_174864748.1">
    <property type="nucleotide sequence ID" value="NZ_BJND01000054.1"/>
</dbReference>
<evidence type="ECO:0000313" key="2">
    <source>
        <dbReference type="Proteomes" id="UP000317881"/>
    </source>
</evidence>
<keyword evidence="2" id="KW-1185">Reference proteome</keyword>
<accession>A0A4Y3VSA4</accession>
<proteinExistence type="predicted"/>
<dbReference type="Gene3D" id="3.40.50.450">
    <property type="match status" value="1"/>
</dbReference>
<reference evidence="1 2" key="1">
    <citation type="submission" date="2019-06" db="EMBL/GenBank/DDBJ databases">
        <title>Whole genome shotgun sequence of Streptomyces spinoverrucosus NBRC 14228.</title>
        <authorList>
            <person name="Hosoyama A."/>
            <person name="Uohara A."/>
            <person name="Ohji S."/>
            <person name="Ichikawa N."/>
        </authorList>
    </citation>
    <scope>NUCLEOTIDE SEQUENCE [LARGE SCALE GENOMIC DNA]</scope>
    <source>
        <strain evidence="1 2">NBRC 14228</strain>
    </source>
</reference>
<name>A0A4Y3VSA4_9ACTN</name>
<dbReference type="AlphaFoldDB" id="A0A4Y3VSA4"/>
<comment type="caution">
    <text evidence="1">The sequence shown here is derived from an EMBL/GenBank/DDBJ whole genome shotgun (WGS) entry which is preliminary data.</text>
</comment>
<dbReference type="Proteomes" id="UP000317881">
    <property type="component" value="Unassembled WGS sequence"/>
</dbReference>
<sequence length="63" mass="6914">MPGLLELGAAELETPAYHAPNRWMVDRSSMTIGFPRGDDPSSGTWQTLNYTADQGKPRLIVPV</sequence>
<organism evidence="1 2">
    <name type="scientific">Streptomyces spinoverrucosus</name>
    <dbReference type="NCBI Taxonomy" id="284043"/>
    <lineage>
        <taxon>Bacteria</taxon>
        <taxon>Bacillati</taxon>
        <taxon>Actinomycetota</taxon>
        <taxon>Actinomycetes</taxon>
        <taxon>Kitasatosporales</taxon>
        <taxon>Streptomycetaceae</taxon>
        <taxon>Streptomyces</taxon>
    </lineage>
</organism>
<dbReference type="EMBL" id="BJND01000054">
    <property type="protein sequence ID" value="GEC08540.1"/>
    <property type="molecule type" value="Genomic_DNA"/>
</dbReference>
<protein>
    <submittedName>
        <fullName evidence="1">Uncharacterized protein</fullName>
    </submittedName>
</protein>
<evidence type="ECO:0000313" key="1">
    <source>
        <dbReference type="EMBL" id="GEC08540.1"/>
    </source>
</evidence>
<gene>
    <name evidence="1" type="ORF">SSP24_61950</name>
</gene>